<dbReference type="Proteomes" id="UP000030949">
    <property type="component" value="Unassembled WGS sequence"/>
</dbReference>
<dbReference type="EMBL" id="JQGJ01000003">
    <property type="protein sequence ID" value="KHK65612.1"/>
    <property type="molecule type" value="Genomic_DNA"/>
</dbReference>
<comment type="caution">
    <text evidence="2">The sequence shown here is derived from an EMBL/GenBank/DDBJ whole genome shotgun (WGS) entry which is preliminary data.</text>
</comment>
<dbReference type="InterPro" id="IPR036291">
    <property type="entry name" value="NAD(P)-bd_dom_sf"/>
</dbReference>
<dbReference type="InterPro" id="IPR001509">
    <property type="entry name" value="Epimerase_deHydtase"/>
</dbReference>
<dbReference type="PANTHER" id="PTHR12126">
    <property type="entry name" value="NADH-UBIQUINONE OXIDOREDUCTASE 39 KDA SUBUNIT-RELATED"/>
    <property type="match status" value="1"/>
</dbReference>
<dbReference type="InterPro" id="IPR051207">
    <property type="entry name" value="ComplexI_NDUFA9_subunit"/>
</dbReference>
<accession>A0A0B1Z8B7</accession>
<dbReference type="GO" id="GO:0044877">
    <property type="term" value="F:protein-containing complex binding"/>
    <property type="evidence" value="ECO:0007669"/>
    <property type="project" value="TreeGrafter"/>
</dbReference>
<gene>
    <name evidence="2" type="ORF">JZ00_06965</name>
</gene>
<dbReference type="PANTHER" id="PTHR12126:SF11">
    <property type="entry name" value="NADH DEHYDROGENASE [UBIQUINONE] 1 ALPHA SUBCOMPLEX SUBUNIT 9, MITOCHONDRIAL"/>
    <property type="match status" value="1"/>
</dbReference>
<evidence type="ECO:0000259" key="1">
    <source>
        <dbReference type="Pfam" id="PF01370"/>
    </source>
</evidence>
<evidence type="ECO:0000313" key="2">
    <source>
        <dbReference type="EMBL" id="KHK65612.1"/>
    </source>
</evidence>
<name>A0A0B1Z8B7_9PSED</name>
<dbReference type="Gene3D" id="3.40.50.720">
    <property type="entry name" value="NAD(P)-binding Rossmann-like Domain"/>
    <property type="match status" value="2"/>
</dbReference>
<dbReference type="AlphaFoldDB" id="A0A0B1Z8B7"/>
<reference evidence="3" key="1">
    <citation type="submission" date="2015-03" db="EMBL/GenBank/DDBJ databases">
        <title>Pseudomonas frederiksbergensis hydrocarbon degrader.</title>
        <authorList>
            <person name="Brown L.M."/>
            <person name="Ruiz O.N."/>
            <person name="Mueller S."/>
            <person name="Gunasekera T.S."/>
        </authorList>
    </citation>
    <scope>NUCLEOTIDE SEQUENCE [LARGE SCALE GENOMIC DNA]</scope>
    <source>
        <strain evidence="3">SI8</strain>
    </source>
</reference>
<feature type="domain" description="NAD-dependent epimerase/dehydratase" evidence="1">
    <location>
        <begin position="81"/>
        <end position="203"/>
    </location>
</feature>
<dbReference type="OrthoDB" id="5565437at2"/>
<protein>
    <submittedName>
        <fullName evidence="2">Epimerase</fullName>
    </submittedName>
</protein>
<proteinExistence type="predicted"/>
<dbReference type="Pfam" id="PF01370">
    <property type="entry name" value="Epimerase"/>
    <property type="match status" value="1"/>
</dbReference>
<evidence type="ECO:0000313" key="3">
    <source>
        <dbReference type="Proteomes" id="UP000030949"/>
    </source>
</evidence>
<sequence length="293" mass="32610">MHGTSDNERSMQIAVLGGSSLLGERMLPLLAQDGHSTSAFTRSPSRAPVPGVVWRRADDWQGLTLDTFLSFAPLWVLSDYLERLADTDVKRVVVLSSTSRFAKQASPDARERDVAQRLINAEEQLEQWATERQIQWVILRPTLIYGFGRDKNISQIARFIQRFGFFPLIGGATGLRQPVHGDDVVQACLSAMSTTDLASGAFNLSGGEVLPYHTMVNRIFHALGRPERTLPVPAGALKLGVSILSCLPRYRHLSSALVARMNQDLVFDHSDAHHRLGFTPRAFHLMDEDLPER</sequence>
<organism evidence="2 3">
    <name type="scientific">Pseudomonas frederiksbergensis</name>
    <dbReference type="NCBI Taxonomy" id="104087"/>
    <lineage>
        <taxon>Bacteria</taxon>
        <taxon>Pseudomonadati</taxon>
        <taxon>Pseudomonadota</taxon>
        <taxon>Gammaproteobacteria</taxon>
        <taxon>Pseudomonadales</taxon>
        <taxon>Pseudomonadaceae</taxon>
        <taxon>Pseudomonas</taxon>
    </lineage>
</organism>
<dbReference type="SUPFAM" id="SSF51735">
    <property type="entry name" value="NAD(P)-binding Rossmann-fold domains"/>
    <property type="match status" value="1"/>
</dbReference>